<name>A0A7C0U2B3_DESA2</name>
<dbReference type="EMBL" id="DRBS01000180">
    <property type="protein sequence ID" value="HDD44124.1"/>
    <property type="molecule type" value="Genomic_DNA"/>
</dbReference>
<reference evidence="1" key="1">
    <citation type="journal article" date="2020" name="mSystems">
        <title>Genome- and Community-Level Interaction Insights into Carbon Utilization and Element Cycling Functions of Hydrothermarchaeota in Hydrothermal Sediment.</title>
        <authorList>
            <person name="Zhou Z."/>
            <person name="Liu Y."/>
            <person name="Xu W."/>
            <person name="Pan J."/>
            <person name="Luo Z.H."/>
            <person name="Li M."/>
        </authorList>
    </citation>
    <scope>NUCLEOTIDE SEQUENCE [LARGE SCALE GENOMIC DNA]</scope>
    <source>
        <strain evidence="1">HyVt-233</strain>
    </source>
</reference>
<proteinExistence type="predicted"/>
<evidence type="ECO:0000313" key="1">
    <source>
        <dbReference type="EMBL" id="HDD44124.1"/>
    </source>
</evidence>
<sequence length="250" mass="28866">MSMIIAKRINENGQIDIQKLRDKYPKFCVQDVDLLIFINRIFNEKYDVIRAPKITIEAPVVAENIGFSTYYRLNLFNVMAKYGIPKDYYIEVVASNFISKDKTQTIMIPIFPNEIILDCDYGIEEIIRKEVENIRKISETYEIIGKLYHIGLMEIADDLRDGIVRSERGDIDGSIKFFRKVIEGFESWVNKDVVGSSNRIEALKKYLKKAYHLLSNFGEHAGTEALMNEGILSKEITISIAKYLLAKMEE</sequence>
<accession>A0A7C0U2B3</accession>
<organism evidence="1">
    <name type="scientific">Desulfofervidus auxilii</name>
    <dbReference type="NCBI Taxonomy" id="1621989"/>
    <lineage>
        <taxon>Bacteria</taxon>
        <taxon>Pseudomonadati</taxon>
        <taxon>Thermodesulfobacteriota</taxon>
        <taxon>Candidatus Desulfofervidia</taxon>
        <taxon>Candidatus Desulfofervidales</taxon>
        <taxon>Candidatus Desulfofervidaceae</taxon>
        <taxon>Candidatus Desulfofervidus</taxon>
    </lineage>
</organism>
<dbReference type="AlphaFoldDB" id="A0A7C0U2B3"/>
<gene>
    <name evidence="1" type="ORF">ENG63_04600</name>
</gene>
<protein>
    <submittedName>
        <fullName evidence="1">Uncharacterized protein</fullName>
    </submittedName>
</protein>
<dbReference type="Proteomes" id="UP000886289">
    <property type="component" value="Unassembled WGS sequence"/>
</dbReference>
<comment type="caution">
    <text evidence="1">The sequence shown here is derived from an EMBL/GenBank/DDBJ whole genome shotgun (WGS) entry which is preliminary data.</text>
</comment>